<evidence type="ECO:0000313" key="4">
    <source>
        <dbReference type="Proteomes" id="UP000326939"/>
    </source>
</evidence>
<comment type="caution">
    <text evidence="3">The sequence shown here is derived from an EMBL/GenBank/DDBJ whole genome shotgun (WGS) entry which is preliminary data.</text>
</comment>
<dbReference type="Proteomes" id="UP000326939">
    <property type="component" value="Chromosome 15"/>
</dbReference>
<dbReference type="InterPro" id="IPR045030">
    <property type="entry name" value="LYSM1-4"/>
</dbReference>
<name>A0A5N5JYE8_9ROSI</name>
<feature type="region of interest" description="Disordered" evidence="1">
    <location>
        <begin position="1"/>
        <end position="29"/>
    </location>
</feature>
<dbReference type="InterPro" id="IPR018392">
    <property type="entry name" value="LysM"/>
</dbReference>
<dbReference type="AlphaFoldDB" id="A0A5N5JYE8"/>
<evidence type="ECO:0000313" key="3">
    <source>
        <dbReference type="EMBL" id="KAB5524231.1"/>
    </source>
</evidence>
<dbReference type="SUPFAM" id="SSF54106">
    <property type="entry name" value="LysM domain"/>
    <property type="match status" value="1"/>
</dbReference>
<organism evidence="3 4">
    <name type="scientific">Salix brachista</name>
    <dbReference type="NCBI Taxonomy" id="2182728"/>
    <lineage>
        <taxon>Eukaryota</taxon>
        <taxon>Viridiplantae</taxon>
        <taxon>Streptophyta</taxon>
        <taxon>Embryophyta</taxon>
        <taxon>Tracheophyta</taxon>
        <taxon>Spermatophyta</taxon>
        <taxon>Magnoliopsida</taxon>
        <taxon>eudicotyledons</taxon>
        <taxon>Gunneridae</taxon>
        <taxon>Pentapetalae</taxon>
        <taxon>rosids</taxon>
        <taxon>fabids</taxon>
        <taxon>Malpighiales</taxon>
        <taxon>Salicaceae</taxon>
        <taxon>Saliceae</taxon>
        <taxon>Salix</taxon>
    </lineage>
</organism>
<protein>
    <recommendedName>
        <fullName evidence="2">LysM domain-containing protein</fullName>
    </recommendedName>
</protein>
<reference evidence="4" key="1">
    <citation type="journal article" date="2019" name="Gigascience">
        <title>De novo genome assembly of the endangered Acer yangbiense, a plant species with extremely small populations endemic to Yunnan Province, China.</title>
        <authorList>
            <person name="Yang J."/>
            <person name="Wariss H.M."/>
            <person name="Tao L."/>
            <person name="Zhang R."/>
            <person name="Yun Q."/>
            <person name="Hollingsworth P."/>
            <person name="Dao Z."/>
            <person name="Luo G."/>
            <person name="Guo H."/>
            <person name="Ma Y."/>
            <person name="Sun W."/>
        </authorList>
    </citation>
    <scope>NUCLEOTIDE SEQUENCE [LARGE SCALE GENOMIC DNA]</scope>
    <source>
        <strain evidence="4">cv. br00</strain>
    </source>
</reference>
<feature type="region of interest" description="Disordered" evidence="1">
    <location>
        <begin position="80"/>
        <end position="107"/>
    </location>
</feature>
<feature type="compositionally biased region" description="Basic and acidic residues" evidence="1">
    <location>
        <begin position="208"/>
        <end position="229"/>
    </location>
</feature>
<dbReference type="Pfam" id="PF01476">
    <property type="entry name" value="LysM"/>
    <property type="match status" value="1"/>
</dbReference>
<dbReference type="PANTHER" id="PTHR20932">
    <property type="entry name" value="LYSM AND PUTATIVE PEPTIDOGLYCAN-BINDING DOMAIN-CONTAINING PROTEIN"/>
    <property type="match status" value="1"/>
</dbReference>
<keyword evidence="4" id="KW-1185">Reference proteome</keyword>
<evidence type="ECO:0000256" key="1">
    <source>
        <dbReference type="SAM" id="MobiDB-lite"/>
    </source>
</evidence>
<feature type="compositionally biased region" description="Polar residues" evidence="1">
    <location>
        <begin position="1"/>
        <end position="10"/>
    </location>
</feature>
<dbReference type="PROSITE" id="PS51782">
    <property type="entry name" value="LYSM"/>
    <property type="match status" value="1"/>
</dbReference>
<dbReference type="InterPro" id="IPR036779">
    <property type="entry name" value="LysM_dom_sf"/>
</dbReference>
<accession>A0A5N5JYE8</accession>
<dbReference type="Gene3D" id="3.10.350.10">
    <property type="entry name" value="LysM domain"/>
    <property type="match status" value="1"/>
</dbReference>
<feature type="compositionally biased region" description="Polar residues" evidence="1">
    <location>
        <begin position="19"/>
        <end position="29"/>
    </location>
</feature>
<dbReference type="SMART" id="SM00257">
    <property type="entry name" value="LysM"/>
    <property type="match status" value="1"/>
</dbReference>
<feature type="domain" description="LysM" evidence="2">
    <location>
        <begin position="31"/>
        <end position="75"/>
    </location>
</feature>
<sequence length="359" mass="38243">MSPSNSNIDITTGGGRGTDNSNGSSSNKNYIEHHVSKRDTLAGVAIKYGVEVADVKRLNGLSTDLQMFALKTLLIPLPGRHPPSPILSNGSASPGGNDIDKTPPRPRHSNLLETLESLSLKSPQKKVSPAMSTLQKFYGLQSSKKKDSAEGMEMAVYRTGSLNYLNDGQASPISDPFYSNHGSINLANGFLPENGLVAEYKPLSVARDGEVEKSNEKSVRRRQKAEADPRVGTPEKLLKEENNGGSSAFSPVTGKSLAMRLKSASRTSLTAESESGWFNALSVGFGDSIIADGSVGVRKSSSTPSLLDQENSNFSSVWPSSKWSLTSDLQAFSTAAISIPIFDGIPKPISGRRSKAALD</sequence>
<gene>
    <name evidence="3" type="ORF">DKX38_021980</name>
</gene>
<dbReference type="PANTHER" id="PTHR20932:SF36">
    <property type="entry name" value="OS03G0110600 PROTEIN"/>
    <property type="match status" value="1"/>
</dbReference>
<dbReference type="CDD" id="cd00118">
    <property type="entry name" value="LysM"/>
    <property type="match status" value="1"/>
</dbReference>
<feature type="region of interest" description="Disordered" evidence="1">
    <location>
        <begin position="208"/>
        <end position="251"/>
    </location>
</feature>
<evidence type="ECO:0000259" key="2">
    <source>
        <dbReference type="PROSITE" id="PS51782"/>
    </source>
</evidence>
<proteinExistence type="predicted"/>
<dbReference type="EMBL" id="VDCV01000015">
    <property type="protein sequence ID" value="KAB5524231.1"/>
    <property type="molecule type" value="Genomic_DNA"/>
</dbReference>